<dbReference type="Pfam" id="PF00188">
    <property type="entry name" value="CAP"/>
    <property type="match status" value="1"/>
</dbReference>
<feature type="chain" id="PRO_5001519052" description="Venom allergen-1" evidence="7">
    <location>
        <begin position="22"/>
        <end position="258"/>
    </location>
</feature>
<evidence type="ECO:0000256" key="1">
    <source>
        <dbReference type="ARBA" id="ARBA00004613"/>
    </source>
</evidence>
<keyword evidence="3" id="KW-0964">Secreted</keyword>
<dbReference type="PRINTS" id="PR00837">
    <property type="entry name" value="V5TPXLIKE"/>
</dbReference>
<dbReference type="PIRSF" id="PIRSF038921">
    <property type="entry name" value="P14a"/>
    <property type="match status" value="1"/>
</dbReference>
<dbReference type="InterPro" id="IPR014044">
    <property type="entry name" value="CAP_dom"/>
</dbReference>
<feature type="domain" description="SCP" evidence="8">
    <location>
        <begin position="60"/>
        <end position="223"/>
    </location>
</feature>
<comment type="subcellular location">
    <subcellularLocation>
        <location evidence="1">Secreted</location>
    </subcellularLocation>
</comment>
<dbReference type="SMART" id="SM00198">
    <property type="entry name" value="SCP"/>
    <property type="match status" value="1"/>
</dbReference>
<dbReference type="FunFam" id="3.40.33.10:FF:000007">
    <property type="entry name" value="Venom allergen"/>
    <property type="match status" value="1"/>
</dbReference>
<dbReference type="InterPro" id="IPR002413">
    <property type="entry name" value="V5_allergen-like"/>
</dbReference>
<name>A0A023ELH5_AEDAL</name>
<dbReference type="VEuPathDB" id="VectorBase:AALC636_028841"/>
<keyword evidence="5" id="KW-0325">Glycoprotein</keyword>
<evidence type="ECO:0000259" key="8">
    <source>
        <dbReference type="SMART" id="SM00198"/>
    </source>
</evidence>
<dbReference type="PRINTS" id="PR00838">
    <property type="entry name" value="V5ALLERGEN"/>
</dbReference>
<protein>
    <recommendedName>
        <fullName evidence="6">Venom allergen-1</fullName>
    </recommendedName>
</protein>
<evidence type="ECO:0000313" key="9">
    <source>
        <dbReference type="EMBL" id="JAC10103.1"/>
    </source>
</evidence>
<proteinExistence type="evidence at transcript level"/>
<dbReference type="InterPro" id="IPR034763">
    <property type="entry name" value="P14a_insect"/>
</dbReference>
<dbReference type="SUPFAM" id="SSF55797">
    <property type="entry name" value="PR-1-like"/>
    <property type="match status" value="1"/>
</dbReference>
<dbReference type="EMBL" id="GAPW01003495">
    <property type="protein sequence ID" value="JAC10103.1"/>
    <property type="molecule type" value="mRNA"/>
</dbReference>
<organism evidence="9">
    <name type="scientific">Aedes albopictus</name>
    <name type="common">Asian tiger mosquito</name>
    <name type="synonym">Stegomyia albopicta</name>
    <dbReference type="NCBI Taxonomy" id="7160"/>
    <lineage>
        <taxon>Eukaryota</taxon>
        <taxon>Metazoa</taxon>
        <taxon>Ecdysozoa</taxon>
        <taxon>Arthropoda</taxon>
        <taxon>Hexapoda</taxon>
        <taxon>Insecta</taxon>
        <taxon>Pterygota</taxon>
        <taxon>Neoptera</taxon>
        <taxon>Endopterygota</taxon>
        <taxon>Diptera</taxon>
        <taxon>Nematocera</taxon>
        <taxon>Culicoidea</taxon>
        <taxon>Culicidae</taxon>
        <taxon>Culicinae</taxon>
        <taxon>Aedini</taxon>
        <taxon>Aedes</taxon>
        <taxon>Stegomyia</taxon>
    </lineage>
</organism>
<evidence type="ECO:0000256" key="3">
    <source>
        <dbReference type="ARBA" id="ARBA00022525"/>
    </source>
</evidence>
<dbReference type="GO" id="GO:0005576">
    <property type="term" value="C:extracellular region"/>
    <property type="evidence" value="ECO:0007669"/>
    <property type="project" value="UniProtKB-SubCell"/>
</dbReference>
<feature type="signal peptide" evidence="7">
    <location>
        <begin position="1"/>
        <end position="21"/>
    </location>
</feature>
<dbReference type="AlphaFoldDB" id="A0A023ELH5"/>
<dbReference type="VEuPathDB" id="VectorBase:AALF001594"/>
<evidence type="ECO:0000256" key="7">
    <source>
        <dbReference type="SAM" id="SignalP"/>
    </source>
</evidence>
<accession>A0A023ELH5</accession>
<comment type="similarity">
    <text evidence="2">Belongs to the CRISP family.</text>
</comment>
<dbReference type="InterPro" id="IPR035940">
    <property type="entry name" value="CAP_sf"/>
</dbReference>
<evidence type="ECO:0000256" key="6">
    <source>
        <dbReference type="ARBA" id="ARBA00068306"/>
    </source>
</evidence>
<dbReference type="CDD" id="cd05380">
    <property type="entry name" value="CAP_euk"/>
    <property type="match status" value="1"/>
</dbReference>
<dbReference type="VEuPathDB" id="VectorBase:AALFPA_051543"/>
<dbReference type="PANTHER" id="PTHR10334">
    <property type="entry name" value="CYSTEINE-RICH SECRETORY PROTEIN-RELATED"/>
    <property type="match status" value="1"/>
</dbReference>
<evidence type="ECO:0000256" key="4">
    <source>
        <dbReference type="ARBA" id="ARBA00022729"/>
    </source>
</evidence>
<reference evidence="9" key="1">
    <citation type="journal article" date="2014" name="PLoS Negl. Trop. Dis.">
        <title>Identification and characterization of seminal fluid proteins in the Asian tiger mosquito, Aedes albopictus.</title>
        <authorList>
            <person name="Boes K.E."/>
            <person name="Ribeiro J.M."/>
            <person name="Wong A."/>
            <person name="Harrington L.C."/>
            <person name="Wolfner M.F."/>
            <person name="Sirot L.K."/>
        </authorList>
    </citation>
    <scope>NUCLEOTIDE SEQUENCE</scope>
    <source>
        <tissue evidence="9">Reproductive organs</tissue>
    </source>
</reference>
<keyword evidence="4 7" id="KW-0732">Signal</keyword>
<evidence type="ECO:0000256" key="5">
    <source>
        <dbReference type="ARBA" id="ARBA00023180"/>
    </source>
</evidence>
<dbReference type="InterPro" id="IPR001283">
    <property type="entry name" value="CRISP-related"/>
</dbReference>
<sequence>MTTRSTVLVLILAISTCSSYADYCDPAICKNVKAQHVACNAPQKFGTPCGKDAKYITMDNKLKTVILNKHNELRAEIARGMYGFPQAARMPTLAWHDELAKVSTYNARNCTLEHDKCRNTKEFRYAGQNLGIIWYRRYKYQPEDRVTDFIQQWFDEHKDCPKSYIDKFPAKHDGPLIGHFTQMVNDRVTMVGCSLVHYVTYPNGEETLNYYFVCNYSMANVIGGRVYTKGTTGSNCKTGQNPNFKGLCSSKEKVEPKP</sequence>
<dbReference type="Gene3D" id="3.40.33.10">
    <property type="entry name" value="CAP"/>
    <property type="match status" value="1"/>
</dbReference>
<evidence type="ECO:0000256" key="2">
    <source>
        <dbReference type="ARBA" id="ARBA00009923"/>
    </source>
</evidence>